<feature type="compositionally biased region" description="Polar residues" evidence="1">
    <location>
        <begin position="96"/>
        <end position="109"/>
    </location>
</feature>
<gene>
    <name evidence="2" type="ORF">B0T10DRAFT_545336</name>
</gene>
<dbReference type="AlphaFoldDB" id="A0A9P8WBW8"/>
<sequence length="288" mass="31691">MDLTSRVVPSTITAPANSSKVANLLYGYRHDRSSRLAIQPRIAEIGQVLSSDMIQPLANVLHQSPSSLPTSGSSARLSCDSRNLVQRIVNGGVSASGPQKQTTRATTDSSTKRQRRQAQQSHEVYKGRGREQGSGAREPAVPISRLPRGQRRTCIHTSKPSAYPHGRYRYLVPRIKPIASCARPLLDASYRCLSGKVPGDPQVDFSGPLGQLWAGSSYSFSLHQNKQLYVLSSSSCLPQSIIGKFIGYFRSKATERERVGVVAKYLTILRVVRTATRHRRYHRGPPGD</sequence>
<reference evidence="2 3" key="1">
    <citation type="journal article" date="2021" name="Nat. Commun.">
        <title>Genetic determinants of endophytism in the Arabidopsis root mycobiome.</title>
        <authorList>
            <person name="Mesny F."/>
            <person name="Miyauchi S."/>
            <person name="Thiergart T."/>
            <person name="Pickel B."/>
            <person name="Atanasova L."/>
            <person name="Karlsson M."/>
            <person name="Huettel B."/>
            <person name="Barry K.W."/>
            <person name="Haridas S."/>
            <person name="Chen C."/>
            <person name="Bauer D."/>
            <person name="Andreopoulos W."/>
            <person name="Pangilinan J."/>
            <person name="LaButti K."/>
            <person name="Riley R."/>
            <person name="Lipzen A."/>
            <person name="Clum A."/>
            <person name="Drula E."/>
            <person name="Henrissat B."/>
            <person name="Kohler A."/>
            <person name="Grigoriev I.V."/>
            <person name="Martin F.M."/>
            <person name="Hacquard S."/>
        </authorList>
    </citation>
    <scope>NUCLEOTIDE SEQUENCE [LARGE SCALE GENOMIC DNA]</scope>
    <source>
        <strain evidence="2 3">MPI-CAGE-CH-0241</strain>
    </source>
</reference>
<comment type="caution">
    <text evidence="2">The sequence shown here is derived from an EMBL/GenBank/DDBJ whole genome shotgun (WGS) entry which is preliminary data.</text>
</comment>
<evidence type="ECO:0000313" key="3">
    <source>
        <dbReference type="Proteomes" id="UP000777438"/>
    </source>
</evidence>
<dbReference type="EMBL" id="JAGPYM010000004">
    <property type="protein sequence ID" value="KAH6895686.1"/>
    <property type="molecule type" value="Genomic_DNA"/>
</dbReference>
<dbReference type="Proteomes" id="UP000777438">
    <property type="component" value="Unassembled WGS sequence"/>
</dbReference>
<name>A0A9P8WBW8_9HYPO</name>
<evidence type="ECO:0000256" key="1">
    <source>
        <dbReference type="SAM" id="MobiDB-lite"/>
    </source>
</evidence>
<proteinExistence type="predicted"/>
<evidence type="ECO:0000313" key="2">
    <source>
        <dbReference type="EMBL" id="KAH6895686.1"/>
    </source>
</evidence>
<keyword evidence="3" id="KW-1185">Reference proteome</keyword>
<protein>
    <submittedName>
        <fullName evidence="2">Uncharacterized protein</fullName>
    </submittedName>
</protein>
<feature type="region of interest" description="Disordered" evidence="1">
    <location>
        <begin position="90"/>
        <end position="151"/>
    </location>
</feature>
<accession>A0A9P8WBW8</accession>
<organism evidence="2 3">
    <name type="scientific">Thelonectria olida</name>
    <dbReference type="NCBI Taxonomy" id="1576542"/>
    <lineage>
        <taxon>Eukaryota</taxon>
        <taxon>Fungi</taxon>
        <taxon>Dikarya</taxon>
        <taxon>Ascomycota</taxon>
        <taxon>Pezizomycotina</taxon>
        <taxon>Sordariomycetes</taxon>
        <taxon>Hypocreomycetidae</taxon>
        <taxon>Hypocreales</taxon>
        <taxon>Nectriaceae</taxon>
        <taxon>Thelonectria</taxon>
    </lineage>
</organism>